<accession>A0A7T0BWS6</accession>
<dbReference type="InterPro" id="IPR029470">
    <property type="entry name" value="PDDEXK_4"/>
</dbReference>
<evidence type="ECO:0000313" key="2">
    <source>
        <dbReference type="Proteomes" id="UP000594688"/>
    </source>
</evidence>
<evidence type="ECO:0000313" key="1">
    <source>
        <dbReference type="EMBL" id="QPJ62383.1"/>
    </source>
</evidence>
<dbReference type="Pfam" id="PF14281">
    <property type="entry name" value="PDDEXK_4"/>
    <property type="match status" value="1"/>
</dbReference>
<reference evidence="1 2" key="1">
    <citation type="submission" date="2020-02" db="EMBL/GenBank/DDBJ databases">
        <title>Genomic and physiological characterization of two novel Nitrospinaceae genera.</title>
        <authorList>
            <person name="Mueller A.J."/>
            <person name="Jung M.-Y."/>
            <person name="Strachan C.R."/>
            <person name="Herbold C.W."/>
            <person name="Kirkegaard R.H."/>
            <person name="Daims H."/>
        </authorList>
    </citation>
    <scope>NUCLEOTIDE SEQUENCE [LARGE SCALE GENOMIC DNA]</scope>
    <source>
        <strain evidence="1">EB</strain>
    </source>
</reference>
<proteinExistence type="predicted"/>
<protein>
    <submittedName>
        <fullName evidence="1">PD-(D/E)XK nuclease family protein</fullName>
    </submittedName>
</protein>
<dbReference type="AlphaFoldDB" id="A0A7T0BWS6"/>
<dbReference type="Proteomes" id="UP000594688">
    <property type="component" value="Chromosome"/>
</dbReference>
<sequence>MIDPSGSESINFLKIDQYLELIKKQQPSFNIFEILKVETNENIHSNFLAWIFNPELHKNEDGSNIFLLALVKKLEIKVEVPMQGAVCREYCFPNGKRIDLIISLGKIIIFIENKIQDWERPDQLESYKISAKTDSKFKNENLTHYFLFLTPWGTKAGGWGWKEISYFQISEIIKSQINSLNDEFIRGIIESYIHTIEVKVLSDHDIKRKFLKRYIAEPQELNKFKEIIKYIPPESIYKDLKDSLGSYLWQQNEDWGNNQFYVEAAFKALNIYGDSGWTILYNRQKEQKIYWSFSFDCGGDGDIMLTFKLITHQDWCPPISAGDMKHFENLAQQLKNVLENDFVFKAQIMDGSYPEISFSKKLAKDDVLKKEYPVLIEDLGNYILKFFIPSLKVIIDEEWLEE</sequence>
<gene>
    <name evidence="1" type="ORF">G3M70_11090</name>
</gene>
<organism evidence="1 2">
    <name type="scientific">Candidatus Nitronauta litoralis</name>
    <dbReference type="NCBI Taxonomy" id="2705533"/>
    <lineage>
        <taxon>Bacteria</taxon>
        <taxon>Pseudomonadati</taxon>
        <taxon>Nitrospinota/Tectimicrobiota group</taxon>
        <taxon>Nitrospinota</taxon>
        <taxon>Nitrospinia</taxon>
        <taxon>Nitrospinales</taxon>
        <taxon>Nitrospinaceae</taxon>
        <taxon>Candidatus Nitronauta</taxon>
    </lineage>
</organism>
<dbReference type="KEGG" id="nli:G3M70_11090"/>
<dbReference type="EMBL" id="CP048685">
    <property type="protein sequence ID" value="QPJ62383.1"/>
    <property type="molecule type" value="Genomic_DNA"/>
</dbReference>
<name>A0A7T0BWS6_9BACT</name>